<evidence type="ECO:0000256" key="2">
    <source>
        <dbReference type="ARBA" id="ARBA00004319"/>
    </source>
</evidence>
<comment type="similarity">
    <text evidence="5">Belongs to the cyclophilin-type PPIase family.</text>
</comment>
<dbReference type="GO" id="GO:0006457">
    <property type="term" value="P:protein folding"/>
    <property type="evidence" value="ECO:0007669"/>
    <property type="project" value="TreeGrafter"/>
</dbReference>
<keyword evidence="4 5" id="KW-0413">Isomerase</keyword>
<dbReference type="InterPro" id="IPR029000">
    <property type="entry name" value="Cyclophilin-like_dom_sf"/>
</dbReference>
<dbReference type="EMBL" id="JAAAIN010000025">
    <property type="protein sequence ID" value="KAG0322605.1"/>
    <property type="molecule type" value="Genomic_DNA"/>
</dbReference>
<dbReference type="GO" id="GO:0016018">
    <property type="term" value="F:cyclosporin A binding"/>
    <property type="evidence" value="ECO:0007669"/>
    <property type="project" value="TreeGrafter"/>
</dbReference>
<dbReference type="PIRSF" id="PIRSF001467">
    <property type="entry name" value="Peptidylpro_ismrse"/>
    <property type="match status" value="1"/>
</dbReference>
<proteinExistence type="inferred from homology"/>
<dbReference type="InterPro" id="IPR024936">
    <property type="entry name" value="Cyclophilin-type_PPIase"/>
</dbReference>
<dbReference type="GO" id="GO:0003755">
    <property type="term" value="F:peptidyl-prolyl cis-trans isomerase activity"/>
    <property type="evidence" value="ECO:0007669"/>
    <property type="project" value="UniProtKB-UniRule"/>
</dbReference>
<comment type="subcellular location">
    <subcellularLocation>
        <location evidence="2">Endoplasmic reticulum lumen</location>
    </subcellularLocation>
</comment>
<dbReference type="PROSITE" id="PS50072">
    <property type="entry name" value="CSA_PPIASE_2"/>
    <property type="match status" value="1"/>
</dbReference>
<comment type="function">
    <text evidence="5">PPIases accelerate the folding of proteins. It catalyzes the cis-trans isomerization of proline imidic peptide bonds in oligopeptides.</text>
</comment>
<evidence type="ECO:0000256" key="4">
    <source>
        <dbReference type="ARBA" id="ARBA00023235"/>
    </source>
</evidence>
<dbReference type="PRINTS" id="PR00153">
    <property type="entry name" value="CSAPPISMRASE"/>
</dbReference>
<dbReference type="OrthoDB" id="193499at2759"/>
<dbReference type="GO" id="GO:0000324">
    <property type="term" value="C:fungal-type vacuole"/>
    <property type="evidence" value="ECO:0007669"/>
    <property type="project" value="TreeGrafter"/>
</dbReference>
<evidence type="ECO:0000256" key="5">
    <source>
        <dbReference type="RuleBase" id="RU363019"/>
    </source>
</evidence>
<evidence type="ECO:0000313" key="7">
    <source>
        <dbReference type="EMBL" id="KAG0322605.1"/>
    </source>
</evidence>
<keyword evidence="8" id="KW-1185">Reference proteome</keyword>
<accession>A0A9P6RMW5</accession>
<dbReference type="EC" id="5.2.1.8" evidence="5"/>
<feature type="signal peptide" evidence="5">
    <location>
        <begin position="1"/>
        <end position="23"/>
    </location>
</feature>
<organism evidence="7 8">
    <name type="scientific">Linnemannia gamsii</name>
    <dbReference type="NCBI Taxonomy" id="64522"/>
    <lineage>
        <taxon>Eukaryota</taxon>
        <taxon>Fungi</taxon>
        <taxon>Fungi incertae sedis</taxon>
        <taxon>Mucoromycota</taxon>
        <taxon>Mortierellomycotina</taxon>
        <taxon>Mortierellomycetes</taxon>
        <taxon>Mortierellales</taxon>
        <taxon>Mortierellaceae</taxon>
        <taxon>Linnemannia</taxon>
    </lineage>
</organism>
<evidence type="ECO:0000313" key="8">
    <source>
        <dbReference type="Proteomes" id="UP000823405"/>
    </source>
</evidence>
<dbReference type="Gene3D" id="2.40.100.10">
    <property type="entry name" value="Cyclophilin-like"/>
    <property type="match status" value="1"/>
</dbReference>
<feature type="domain" description="PPIase cyclophilin-type" evidence="6">
    <location>
        <begin position="34"/>
        <end position="185"/>
    </location>
</feature>
<dbReference type="InterPro" id="IPR002130">
    <property type="entry name" value="Cyclophilin-type_PPIase_dom"/>
</dbReference>
<dbReference type="PANTHER" id="PTHR11071:SF561">
    <property type="entry name" value="PEPTIDYL-PROLYL CIS-TRANS ISOMERASE D-RELATED"/>
    <property type="match status" value="1"/>
</dbReference>
<gene>
    <name evidence="7" type="primary">CPR2_1</name>
    <name evidence="7" type="ORF">BGZ97_005572</name>
</gene>
<dbReference type="GO" id="GO:0005788">
    <property type="term" value="C:endoplasmic reticulum lumen"/>
    <property type="evidence" value="ECO:0007669"/>
    <property type="project" value="UniProtKB-SubCell"/>
</dbReference>
<sequence length="198" mass="20904">MVSFKRALIFVVAAVALAASAHASKGPVITNKVYFDIEQDGKPMGRVVIGLFGKTVPKTAENFLELAKGTHGFGYAGSSFHRVIKGDFTNGNGTGGKSIFGAKFADENFKLRHTGPGILSMANAGKDTNGSQFFITTVKTAWLDGRHVVFGTVLEGMDVVTAIENTPTASGDRPKSAVTIVASGELEMEADKILHAEL</sequence>
<dbReference type="PANTHER" id="PTHR11071">
    <property type="entry name" value="PEPTIDYL-PROLYL CIS-TRANS ISOMERASE"/>
    <property type="match status" value="1"/>
</dbReference>
<dbReference type="Proteomes" id="UP000823405">
    <property type="component" value="Unassembled WGS sequence"/>
</dbReference>
<feature type="chain" id="PRO_5040537473" description="Peptidyl-prolyl cis-trans isomerase" evidence="5">
    <location>
        <begin position="24"/>
        <end position="198"/>
    </location>
</feature>
<comment type="caution">
    <text evidence="7">The sequence shown here is derived from an EMBL/GenBank/DDBJ whole genome shotgun (WGS) entry which is preliminary data.</text>
</comment>
<comment type="catalytic activity">
    <reaction evidence="1 5">
        <text>[protein]-peptidylproline (omega=180) = [protein]-peptidylproline (omega=0)</text>
        <dbReference type="Rhea" id="RHEA:16237"/>
        <dbReference type="Rhea" id="RHEA-COMP:10747"/>
        <dbReference type="Rhea" id="RHEA-COMP:10748"/>
        <dbReference type="ChEBI" id="CHEBI:83833"/>
        <dbReference type="ChEBI" id="CHEBI:83834"/>
        <dbReference type="EC" id="5.2.1.8"/>
    </reaction>
</comment>
<dbReference type="AlphaFoldDB" id="A0A9P6RMW5"/>
<protein>
    <recommendedName>
        <fullName evidence="5">Peptidyl-prolyl cis-trans isomerase</fullName>
        <shortName evidence="5">PPIase</shortName>
        <ecNumber evidence="5">5.2.1.8</ecNumber>
    </recommendedName>
</protein>
<evidence type="ECO:0000256" key="1">
    <source>
        <dbReference type="ARBA" id="ARBA00000971"/>
    </source>
</evidence>
<dbReference type="FunFam" id="2.40.100.10:FF:000001">
    <property type="entry name" value="Peptidyl-prolyl cis-trans isomerase"/>
    <property type="match status" value="1"/>
</dbReference>
<keyword evidence="3 5" id="KW-0697">Rotamase</keyword>
<evidence type="ECO:0000256" key="3">
    <source>
        <dbReference type="ARBA" id="ARBA00023110"/>
    </source>
</evidence>
<dbReference type="SUPFAM" id="SSF50891">
    <property type="entry name" value="Cyclophilin-like"/>
    <property type="match status" value="1"/>
</dbReference>
<reference evidence="7" key="1">
    <citation type="journal article" date="2020" name="Fungal Divers.">
        <title>Resolving the Mortierellaceae phylogeny through synthesis of multi-gene phylogenetics and phylogenomics.</title>
        <authorList>
            <person name="Vandepol N."/>
            <person name="Liber J."/>
            <person name="Desiro A."/>
            <person name="Na H."/>
            <person name="Kennedy M."/>
            <person name="Barry K."/>
            <person name="Grigoriev I.V."/>
            <person name="Miller A.N."/>
            <person name="O'Donnell K."/>
            <person name="Stajich J.E."/>
            <person name="Bonito G."/>
        </authorList>
    </citation>
    <scope>NUCLEOTIDE SEQUENCE</scope>
    <source>
        <strain evidence="7">NVP60</strain>
    </source>
</reference>
<evidence type="ECO:0000259" key="6">
    <source>
        <dbReference type="PROSITE" id="PS50072"/>
    </source>
</evidence>
<name>A0A9P6RMW5_9FUNG</name>
<keyword evidence="5" id="KW-0732">Signal</keyword>
<dbReference type="Pfam" id="PF00160">
    <property type="entry name" value="Pro_isomerase"/>
    <property type="match status" value="1"/>
</dbReference>